<protein>
    <submittedName>
        <fullName evidence="4">3-(3-hydroxy-phenyl)propionate hydroxylase</fullName>
    </submittedName>
</protein>
<organism evidence="4 5">
    <name type="scientific">Trujillonella endophytica</name>
    <dbReference type="NCBI Taxonomy" id="673521"/>
    <lineage>
        <taxon>Bacteria</taxon>
        <taxon>Bacillati</taxon>
        <taxon>Actinomycetota</taxon>
        <taxon>Actinomycetes</taxon>
        <taxon>Geodermatophilales</taxon>
        <taxon>Geodermatophilaceae</taxon>
        <taxon>Trujillonella</taxon>
    </lineage>
</organism>
<keyword evidence="1" id="KW-0560">Oxidoreductase</keyword>
<evidence type="ECO:0000259" key="3">
    <source>
        <dbReference type="Pfam" id="PF01494"/>
    </source>
</evidence>
<dbReference type="GO" id="GO:0019622">
    <property type="term" value="P:3-(3-hydroxy)phenylpropionate catabolic process"/>
    <property type="evidence" value="ECO:0007669"/>
    <property type="project" value="TreeGrafter"/>
</dbReference>
<name>A0A1H8UQT3_9ACTN</name>
<dbReference type="Gene3D" id="3.40.30.120">
    <property type="match status" value="1"/>
</dbReference>
<dbReference type="InterPro" id="IPR036188">
    <property type="entry name" value="FAD/NAD-bd_sf"/>
</dbReference>
<feature type="domain" description="FAD-binding" evidence="3">
    <location>
        <begin position="5"/>
        <end position="338"/>
    </location>
</feature>
<dbReference type="InterPro" id="IPR002938">
    <property type="entry name" value="FAD-bd"/>
</dbReference>
<evidence type="ECO:0000313" key="5">
    <source>
        <dbReference type="Proteomes" id="UP000198960"/>
    </source>
</evidence>
<dbReference type="EMBL" id="FOEE01000009">
    <property type="protein sequence ID" value="SEP05511.1"/>
    <property type="molecule type" value="Genomic_DNA"/>
</dbReference>
<dbReference type="Gene3D" id="3.30.70.2450">
    <property type="match status" value="1"/>
</dbReference>
<dbReference type="Proteomes" id="UP000198960">
    <property type="component" value="Unassembled WGS sequence"/>
</dbReference>
<accession>A0A1H8UQT3</accession>
<feature type="compositionally biased region" description="Low complexity" evidence="2">
    <location>
        <begin position="536"/>
        <end position="552"/>
    </location>
</feature>
<dbReference type="GO" id="GO:0008688">
    <property type="term" value="F:3-(3-hydroxyphenyl)propionate hydroxylase activity"/>
    <property type="evidence" value="ECO:0007669"/>
    <property type="project" value="TreeGrafter"/>
</dbReference>
<dbReference type="PANTHER" id="PTHR43476:SF3">
    <property type="entry name" value="FAD-BINDING MONOOXYGENASE"/>
    <property type="match status" value="1"/>
</dbReference>
<evidence type="ECO:0000313" key="4">
    <source>
        <dbReference type="EMBL" id="SEP05511.1"/>
    </source>
</evidence>
<sequence length="552" mass="60143">MAHWDVVIVGAGPVGLMTANLLGQYGVRALVVEDRAEIIDYPRGVGMDDECLRTFQTAGLVEQVLPHTVPNQRLIFLNGDKKVLAEIAPRTDEYGWPRRNGFVQPLADKVSLGGLDRYPHIEVRWSTRMSGLRQDDAGVTLTLDGPEPGEVTASYVVGADGGRSATRTALGIGFEGKTSSTRWLVVDLRNDPLGQPGAIVGADPRRPYASISIPHGIRRFEFMLFDGETEEMVEEPGFIADLLTGFVPDPERVDIVRQRVYTHHSRIVSDFRAGRVLLAGDAAHLMPVWQGQGFNSGIRDASNLAWKLAAVLQGRCDASLLDSYDAERHGHARSMIDLSTLVGRVISPTNKLVARARDVFFRGITAIPSAKRYLVEMRFKPMPTFTSGALSFAESVAQPSPVGRLFPQPRVDTRAQQDVRLDDVLGPWFALLVWNNDPRALLDDDALARFQRLGGRLVALRPACQLSWPDQDSDDVTVVGDRTGRLKEWFDTRGDTVVLVRPDRVVAGASPAQRASSMVRAVADAIGLIPAPGDSPAGTAARPAGAREAVQA</sequence>
<dbReference type="OrthoDB" id="8670884at2"/>
<dbReference type="AlphaFoldDB" id="A0A1H8UQT3"/>
<evidence type="ECO:0000256" key="2">
    <source>
        <dbReference type="SAM" id="MobiDB-lite"/>
    </source>
</evidence>
<dbReference type="Gene3D" id="3.50.50.60">
    <property type="entry name" value="FAD/NAD(P)-binding domain"/>
    <property type="match status" value="1"/>
</dbReference>
<keyword evidence="5" id="KW-1185">Reference proteome</keyword>
<dbReference type="GO" id="GO:0071949">
    <property type="term" value="F:FAD binding"/>
    <property type="evidence" value="ECO:0007669"/>
    <property type="project" value="InterPro"/>
</dbReference>
<evidence type="ECO:0000256" key="1">
    <source>
        <dbReference type="ARBA" id="ARBA00023002"/>
    </source>
</evidence>
<dbReference type="PANTHER" id="PTHR43476">
    <property type="entry name" value="3-(3-HYDROXY-PHENYL)PROPIONATE/3-HYDROXYCINNAMIC ACID HYDROXYLASE"/>
    <property type="match status" value="1"/>
</dbReference>
<dbReference type="NCBIfam" id="NF004831">
    <property type="entry name" value="PRK06183.1-5"/>
    <property type="match status" value="1"/>
</dbReference>
<dbReference type="SUPFAM" id="SSF51905">
    <property type="entry name" value="FAD/NAD(P)-binding domain"/>
    <property type="match status" value="1"/>
</dbReference>
<gene>
    <name evidence="4" type="ORF">SAMN05660991_03017</name>
</gene>
<proteinExistence type="predicted"/>
<dbReference type="InterPro" id="IPR050631">
    <property type="entry name" value="PheA/TfdB_FAD_monoxygenase"/>
</dbReference>
<dbReference type="NCBIfam" id="NF004829">
    <property type="entry name" value="PRK06183.1-3"/>
    <property type="match status" value="1"/>
</dbReference>
<dbReference type="Pfam" id="PF01494">
    <property type="entry name" value="FAD_binding_3"/>
    <property type="match status" value="1"/>
</dbReference>
<feature type="region of interest" description="Disordered" evidence="2">
    <location>
        <begin position="532"/>
        <end position="552"/>
    </location>
</feature>
<reference evidence="5" key="1">
    <citation type="submission" date="2016-10" db="EMBL/GenBank/DDBJ databases">
        <authorList>
            <person name="Varghese N."/>
            <person name="Submissions S."/>
        </authorList>
    </citation>
    <scope>NUCLEOTIDE SEQUENCE [LARGE SCALE GENOMIC DNA]</scope>
    <source>
        <strain evidence="5">DSM 45413</strain>
    </source>
</reference>
<dbReference type="PRINTS" id="PR00420">
    <property type="entry name" value="RNGMNOXGNASE"/>
</dbReference>
<dbReference type="STRING" id="673521.SAMN05660991_03017"/>
<dbReference type="RefSeq" id="WP_091944974.1">
    <property type="nucleotide sequence ID" value="NZ_FOEE01000009.1"/>
</dbReference>